<reference evidence="4" key="1">
    <citation type="journal article" date="2021" name="PeerJ">
        <title>Extensive microbial diversity within the chicken gut microbiome revealed by metagenomics and culture.</title>
        <authorList>
            <person name="Gilroy R."/>
            <person name="Ravi A."/>
            <person name="Getino M."/>
            <person name="Pursley I."/>
            <person name="Horton D.L."/>
            <person name="Alikhan N.F."/>
            <person name="Baker D."/>
            <person name="Gharbi K."/>
            <person name="Hall N."/>
            <person name="Watson M."/>
            <person name="Adriaenssens E.M."/>
            <person name="Foster-Nyarko E."/>
            <person name="Jarju S."/>
            <person name="Secka A."/>
            <person name="Antonio M."/>
            <person name="Oren A."/>
            <person name="Chaudhuri R.R."/>
            <person name="La Ragione R."/>
            <person name="Hildebrand F."/>
            <person name="Pallen M.J."/>
        </authorList>
    </citation>
    <scope>NUCLEOTIDE SEQUENCE</scope>
    <source>
        <strain evidence="4">ChiBcec18-1249</strain>
    </source>
</reference>
<dbReference type="NCBIfam" id="TIGR02258">
    <property type="entry name" value="2_5_ligase"/>
    <property type="match status" value="1"/>
</dbReference>
<dbReference type="GO" id="GO:0004113">
    <property type="term" value="F:2',3'-cyclic-nucleotide 3'-phosphodiesterase activity"/>
    <property type="evidence" value="ECO:0007669"/>
    <property type="project" value="InterPro"/>
</dbReference>
<accession>A0A9D2LH22</accession>
<evidence type="ECO:0000313" key="5">
    <source>
        <dbReference type="Proteomes" id="UP000823824"/>
    </source>
</evidence>
<sequence length="166" mass="18506">MRLFLAIPLSPSVQEALLSAQADLRRQGRGAFPPPENLHLTLAFLGETSAPDGARAALASVSCRPFSLAVGGPLDHFDGLWWASVRADRALEDLALSIQSDLRARGFCLEDRPFQPHITLVRRWRGEPPQVTVPRAKMVVRRISLLRSDQIGGRRIYTELFQKSLR</sequence>
<keyword evidence="1 2" id="KW-0378">Hydrolase</keyword>
<dbReference type="Proteomes" id="UP000823824">
    <property type="component" value="Unassembled WGS sequence"/>
</dbReference>
<protein>
    <recommendedName>
        <fullName evidence="2">RNA 2',3'-cyclic phosphodiesterase</fullName>
        <shortName evidence="2">RNA 2',3'-CPDase</shortName>
        <ecNumber evidence="2">3.1.4.58</ecNumber>
    </recommendedName>
</protein>
<dbReference type="GO" id="GO:0008664">
    <property type="term" value="F:RNA 2',3'-cyclic 3'-phosphodiesterase activity"/>
    <property type="evidence" value="ECO:0007669"/>
    <property type="project" value="UniProtKB-EC"/>
</dbReference>
<organism evidence="4 5">
    <name type="scientific">Candidatus Oscillibacter excrementigallinarum</name>
    <dbReference type="NCBI Taxonomy" id="2838716"/>
    <lineage>
        <taxon>Bacteria</taxon>
        <taxon>Bacillati</taxon>
        <taxon>Bacillota</taxon>
        <taxon>Clostridia</taxon>
        <taxon>Eubacteriales</taxon>
        <taxon>Oscillospiraceae</taxon>
        <taxon>Oscillibacter</taxon>
    </lineage>
</organism>
<feature type="short sequence motif" description="HXTX 2" evidence="2">
    <location>
        <begin position="117"/>
        <end position="120"/>
    </location>
</feature>
<feature type="domain" description="Phosphoesterase HXTX" evidence="3">
    <location>
        <begin position="90"/>
        <end position="132"/>
    </location>
</feature>
<comment type="similarity">
    <text evidence="2">Belongs to the 2H phosphoesterase superfamily. ThpR family.</text>
</comment>
<evidence type="ECO:0000256" key="1">
    <source>
        <dbReference type="ARBA" id="ARBA00022801"/>
    </source>
</evidence>
<dbReference type="InterPro" id="IPR004175">
    <property type="entry name" value="RNA_CPDase"/>
</dbReference>
<dbReference type="EC" id="3.1.4.58" evidence="2"/>
<comment type="catalytic activity">
    <reaction evidence="2">
        <text>a 3'-end 2',3'-cyclophospho-ribonucleotide-RNA + H2O = a 3'-end 2'-phospho-ribonucleotide-RNA + H(+)</text>
        <dbReference type="Rhea" id="RHEA:11828"/>
        <dbReference type="Rhea" id="RHEA-COMP:10464"/>
        <dbReference type="Rhea" id="RHEA-COMP:17353"/>
        <dbReference type="ChEBI" id="CHEBI:15377"/>
        <dbReference type="ChEBI" id="CHEBI:15378"/>
        <dbReference type="ChEBI" id="CHEBI:83064"/>
        <dbReference type="ChEBI" id="CHEBI:173113"/>
        <dbReference type="EC" id="3.1.4.58"/>
    </reaction>
</comment>
<dbReference type="InterPro" id="IPR009097">
    <property type="entry name" value="Cyclic_Pdiesterase"/>
</dbReference>
<feature type="active site" description="Proton acceptor" evidence="2">
    <location>
        <position position="117"/>
    </location>
</feature>
<reference evidence="4" key="2">
    <citation type="submission" date="2021-04" db="EMBL/GenBank/DDBJ databases">
        <authorList>
            <person name="Gilroy R."/>
        </authorList>
    </citation>
    <scope>NUCLEOTIDE SEQUENCE</scope>
    <source>
        <strain evidence="4">ChiBcec18-1249</strain>
    </source>
</reference>
<dbReference type="HAMAP" id="MF_01940">
    <property type="entry name" value="RNA_CPDase"/>
    <property type="match status" value="1"/>
</dbReference>
<feature type="short sequence motif" description="HXTX 1" evidence="2">
    <location>
        <begin position="39"/>
        <end position="42"/>
    </location>
</feature>
<evidence type="ECO:0000313" key="4">
    <source>
        <dbReference type="EMBL" id="HJB12115.1"/>
    </source>
</evidence>
<evidence type="ECO:0000259" key="3">
    <source>
        <dbReference type="Pfam" id="PF02834"/>
    </source>
</evidence>
<dbReference type="AlphaFoldDB" id="A0A9D2LH22"/>
<dbReference type="SUPFAM" id="SSF55144">
    <property type="entry name" value="LigT-like"/>
    <property type="match status" value="1"/>
</dbReference>
<dbReference type="PANTHER" id="PTHR35561:SF1">
    <property type="entry name" value="RNA 2',3'-CYCLIC PHOSPHODIESTERASE"/>
    <property type="match status" value="1"/>
</dbReference>
<feature type="active site" description="Proton donor" evidence="2">
    <location>
        <position position="39"/>
    </location>
</feature>
<feature type="domain" description="Phosphoesterase HXTX" evidence="3">
    <location>
        <begin position="7"/>
        <end position="72"/>
    </location>
</feature>
<dbReference type="InterPro" id="IPR014051">
    <property type="entry name" value="Phosphoesterase_HXTX"/>
</dbReference>
<gene>
    <name evidence="4" type="primary">thpR</name>
    <name evidence="4" type="ORF">H9787_00220</name>
</gene>
<comment type="function">
    <text evidence="2">Hydrolyzes RNA 2',3'-cyclic phosphodiester to an RNA 2'-phosphomonoester.</text>
</comment>
<evidence type="ECO:0000256" key="2">
    <source>
        <dbReference type="HAMAP-Rule" id="MF_01940"/>
    </source>
</evidence>
<dbReference type="EMBL" id="DWZJ01000001">
    <property type="protein sequence ID" value="HJB12115.1"/>
    <property type="molecule type" value="Genomic_DNA"/>
</dbReference>
<dbReference type="Pfam" id="PF02834">
    <property type="entry name" value="LigT_PEase"/>
    <property type="match status" value="2"/>
</dbReference>
<name>A0A9D2LH22_9FIRM</name>
<comment type="caution">
    <text evidence="4">The sequence shown here is derived from an EMBL/GenBank/DDBJ whole genome shotgun (WGS) entry which is preliminary data.</text>
</comment>
<proteinExistence type="inferred from homology"/>
<dbReference type="Gene3D" id="3.90.1140.10">
    <property type="entry name" value="Cyclic phosphodiesterase"/>
    <property type="match status" value="1"/>
</dbReference>
<dbReference type="PANTHER" id="PTHR35561">
    <property type="entry name" value="RNA 2',3'-CYCLIC PHOSPHODIESTERASE"/>
    <property type="match status" value="1"/>
</dbReference>